<gene>
    <name evidence="6" type="ORF">GZH52_01095</name>
</gene>
<dbReference type="RefSeq" id="WP_163314705.1">
    <property type="nucleotide sequence ID" value="NZ_JAAGAA010000001.1"/>
</dbReference>
<proteinExistence type="predicted"/>
<dbReference type="PANTHER" id="PTHR45138:SF9">
    <property type="entry name" value="DIGUANYLATE CYCLASE DGCM-RELATED"/>
    <property type="match status" value="1"/>
</dbReference>
<evidence type="ECO:0000313" key="7">
    <source>
        <dbReference type="Proteomes" id="UP000482578"/>
    </source>
</evidence>
<dbReference type="AlphaFoldDB" id="A0A6B2KMK4"/>
<dbReference type="PROSITE" id="PS50112">
    <property type="entry name" value="PAS"/>
    <property type="match status" value="1"/>
</dbReference>
<dbReference type="Gene3D" id="3.30.70.270">
    <property type="match status" value="1"/>
</dbReference>
<comment type="catalytic activity">
    <reaction evidence="2">
        <text>2 GTP = 3',3'-c-di-GMP + 2 diphosphate</text>
        <dbReference type="Rhea" id="RHEA:24898"/>
        <dbReference type="ChEBI" id="CHEBI:33019"/>
        <dbReference type="ChEBI" id="CHEBI:37565"/>
        <dbReference type="ChEBI" id="CHEBI:58805"/>
        <dbReference type="EC" id="2.7.7.65"/>
    </reaction>
</comment>
<reference evidence="6 7" key="1">
    <citation type="submission" date="2020-02" db="EMBL/GenBank/DDBJ databases">
        <authorList>
            <person name="Yang Z."/>
        </authorList>
    </citation>
    <scope>NUCLEOTIDE SEQUENCE [LARGE SCALE GENOMIC DNA]</scope>
    <source>
        <strain evidence="6 7">HX-7-9</strain>
    </source>
</reference>
<evidence type="ECO:0000259" key="4">
    <source>
        <dbReference type="PROSITE" id="PS50112"/>
    </source>
</evidence>
<comment type="caution">
    <text evidence="6">The sequence shown here is derived from an EMBL/GenBank/DDBJ whole genome shotgun (WGS) entry which is preliminary data.</text>
</comment>
<dbReference type="SMART" id="SM00267">
    <property type="entry name" value="GGDEF"/>
    <property type="match status" value="1"/>
</dbReference>
<dbReference type="SUPFAM" id="SSF55785">
    <property type="entry name" value="PYP-like sensor domain (PAS domain)"/>
    <property type="match status" value="1"/>
</dbReference>
<dbReference type="InterPro" id="IPR000014">
    <property type="entry name" value="PAS"/>
</dbReference>
<dbReference type="NCBIfam" id="TIGR00254">
    <property type="entry name" value="GGDEF"/>
    <property type="match status" value="1"/>
</dbReference>
<dbReference type="InterPro" id="IPR035965">
    <property type="entry name" value="PAS-like_dom_sf"/>
</dbReference>
<feature type="domain" description="PAS" evidence="4">
    <location>
        <begin position="45"/>
        <end position="117"/>
    </location>
</feature>
<feature type="domain" description="GGDEF" evidence="5">
    <location>
        <begin position="219"/>
        <end position="345"/>
    </location>
</feature>
<dbReference type="EC" id="2.7.7.65" evidence="1"/>
<dbReference type="PROSITE" id="PS50887">
    <property type="entry name" value="GGDEF"/>
    <property type="match status" value="1"/>
</dbReference>
<dbReference type="InterPro" id="IPR050469">
    <property type="entry name" value="Diguanylate_Cyclase"/>
</dbReference>
<accession>A0A6B2KMK4</accession>
<dbReference type="NCBIfam" id="TIGR00229">
    <property type="entry name" value="sensory_box"/>
    <property type="match status" value="1"/>
</dbReference>
<dbReference type="EMBL" id="JAAGAA010000001">
    <property type="protein sequence ID" value="NDV11405.1"/>
    <property type="molecule type" value="Genomic_DNA"/>
</dbReference>
<dbReference type="Pfam" id="PF08448">
    <property type="entry name" value="PAS_4"/>
    <property type="match status" value="1"/>
</dbReference>
<dbReference type="SUPFAM" id="SSF55073">
    <property type="entry name" value="Nucleotide cyclase"/>
    <property type="match status" value="1"/>
</dbReference>
<organism evidence="6 7">
    <name type="scientific">Crenobacter caeni</name>
    <dbReference type="NCBI Taxonomy" id="2705474"/>
    <lineage>
        <taxon>Bacteria</taxon>
        <taxon>Pseudomonadati</taxon>
        <taxon>Pseudomonadota</taxon>
        <taxon>Betaproteobacteria</taxon>
        <taxon>Neisseriales</taxon>
        <taxon>Neisseriaceae</taxon>
        <taxon>Crenobacter</taxon>
    </lineage>
</organism>
<dbReference type="PANTHER" id="PTHR45138">
    <property type="entry name" value="REGULATORY COMPONENTS OF SENSORY TRANSDUCTION SYSTEM"/>
    <property type="match status" value="1"/>
</dbReference>
<dbReference type="CDD" id="cd01949">
    <property type="entry name" value="GGDEF"/>
    <property type="match status" value="1"/>
</dbReference>
<evidence type="ECO:0000256" key="3">
    <source>
        <dbReference type="SAM" id="MobiDB-lite"/>
    </source>
</evidence>
<feature type="region of interest" description="Disordered" evidence="3">
    <location>
        <begin position="1"/>
        <end position="20"/>
    </location>
</feature>
<dbReference type="Proteomes" id="UP000482578">
    <property type="component" value="Unassembled WGS sequence"/>
</dbReference>
<dbReference type="Gene3D" id="3.30.450.20">
    <property type="entry name" value="PAS domain"/>
    <property type="match status" value="1"/>
</dbReference>
<dbReference type="InterPro" id="IPR043128">
    <property type="entry name" value="Rev_trsase/Diguanyl_cyclase"/>
</dbReference>
<keyword evidence="7" id="KW-1185">Reference proteome</keyword>
<dbReference type="GO" id="GO:0052621">
    <property type="term" value="F:diguanylate cyclase activity"/>
    <property type="evidence" value="ECO:0007669"/>
    <property type="project" value="UniProtKB-EC"/>
</dbReference>
<evidence type="ECO:0000313" key="6">
    <source>
        <dbReference type="EMBL" id="NDV11405.1"/>
    </source>
</evidence>
<evidence type="ECO:0000256" key="2">
    <source>
        <dbReference type="ARBA" id="ARBA00034247"/>
    </source>
</evidence>
<evidence type="ECO:0000259" key="5">
    <source>
        <dbReference type="PROSITE" id="PS50887"/>
    </source>
</evidence>
<protein>
    <recommendedName>
        <fullName evidence="1">diguanylate cyclase</fullName>
        <ecNumber evidence="1">2.7.7.65</ecNumber>
    </recommendedName>
</protein>
<name>A0A6B2KMK4_9NEIS</name>
<dbReference type="SMART" id="SM00091">
    <property type="entry name" value="PAS"/>
    <property type="match status" value="1"/>
</dbReference>
<dbReference type="FunFam" id="3.30.70.270:FF:000001">
    <property type="entry name" value="Diguanylate cyclase domain protein"/>
    <property type="match status" value="1"/>
</dbReference>
<evidence type="ECO:0000256" key="1">
    <source>
        <dbReference type="ARBA" id="ARBA00012528"/>
    </source>
</evidence>
<dbReference type="InterPro" id="IPR000160">
    <property type="entry name" value="GGDEF_dom"/>
</dbReference>
<sequence>MGSAYAGARHQTGRADENTRLGQALRDCQLQLEEERLAHARARSELAYFREIIDALPAPIFAKDAALRFVFFNRAYEAFFGIERDDYLGKTVLELGFLPESQRQSYQQEDAEMLRTGGMAIHEKVFGLPGGETRTAMYWSQGILDAQQHALGLIGMIVDITEQQAEHQSLSQKFEQLVQAHEQARTLSLTDELTGLANRRAATLRLQALITQAELGCRDGLSVIMFDLDHFKAINDTHGHDAGDLVLQGFAEIMRSTCRQTDTVARLGGEEFLCLLPGAQAATALQVAERIRNALSELAASPGPVRCSAGIASIGPGDTAATLIKRADSALYRAKQTGRNRSLVF</sequence>
<dbReference type="Pfam" id="PF00990">
    <property type="entry name" value="GGDEF"/>
    <property type="match status" value="1"/>
</dbReference>
<dbReference type="CDD" id="cd00130">
    <property type="entry name" value="PAS"/>
    <property type="match status" value="1"/>
</dbReference>
<dbReference type="InterPro" id="IPR013656">
    <property type="entry name" value="PAS_4"/>
</dbReference>
<dbReference type="InterPro" id="IPR029787">
    <property type="entry name" value="Nucleotide_cyclase"/>
</dbReference>